<keyword evidence="3" id="KW-0805">Transcription regulation</keyword>
<dbReference type="InterPro" id="IPR016032">
    <property type="entry name" value="Sig_transdc_resp-reg_C-effctor"/>
</dbReference>
<dbReference type="CDD" id="cd17574">
    <property type="entry name" value="REC_OmpR"/>
    <property type="match status" value="1"/>
</dbReference>
<feature type="domain" description="Response regulatory" evidence="8">
    <location>
        <begin position="25"/>
        <end position="148"/>
    </location>
</feature>
<dbReference type="FunFam" id="1.10.10.10:FF:000018">
    <property type="entry name" value="DNA-binding response regulator ResD"/>
    <property type="match status" value="1"/>
</dbReference>
<dbReference type="InterPro" id="IPR001789">
    <property type="entry name" value="Sig_transdc_resp-reg_receiver"/>
</dbReference>
<dbReference type="RefSeq" id="WP_208676631.1">
    <property type="nucleotide sequence ID" value="NZ_CP030139.2"/>
</dbReference>
<dbReference type="GO" id="GO:0005829">
    <property type="term" value="C:cytosol"/>
    <property type="evidence" value="ECO:0007669"/>
    <property type="project" value="TreeGrafter"/>
</dbReference>
<sequence>MIFNSPAEPMDSLTVAPPASSPASRILVVEDEAVIRDMVALVLQQEGFTVEVAADGQTALNYFRGESPEVSVSADSPDLIVLDLMLPAVNGLDFCRLLRRQGITIPILMLSAKDTETDRVVGLEIGADDYLTKPFGTRELVARCRALLRRSQNPATEAPMVLCYEGLKLFPDQCRVLLDDRELTLSPKEFRLLELFMRHPRRVWSRDQLLEKIWGLDFMGDSKTIDVHIRWLREKIEANPSNPTYLLTVRGFGYRLG</sequence>
<dbReference type="InterPro" id="IPR001867">
    <property type="entry name" value="OmpR/PhoB-type_DNA-bd"/>
</dbReference>
<feature type="DNA-binding region" description="OmpR/PhoB-type" evidence="7">
    <location>
        <begin position="159"/>
        <end position="257"/>
    </location>
</feature>
<evidence type="ECO:0000256" key="6">
    <source>
        <dbReference type="PROSITE-ProRule" id="PRU00169"/>
    </source>
</evidence>
<dbReference type="Pfam" id="PF00486">
    <property type="entry name" value="Trans_reg_C"/>
    <property type="match status" value="1"/>
</dbReference>
<evidence type="ECO:0000256" key="3">
    <source>
        <dbReference type="ARBA" id="ARBA00023015"/>
    </source>
</evidence>
<evidence type="ECO:0000256" key="1">
    <source>
        <dbReference type="ARBA" id="ARBA00022553"/>
    </source>
</evidence>
<dbReference type="EMBL" id="CP030139">
    <property type="protein sequence ID" value="AZB72410.1"/>
    <property type="molecule type" value="Genomic_DNA"/>
</dbReference>
<dbReference type="PANTHER" id="PTHR48111">
    <property type="entry name" value="REGULATOR OF RPOS"/>
    <property type="match status" value="1"/>
</dbReference>
<evidence type="ECO:0000313" key="11">
    <source>
        <dbReference type="Proteomes" id="UP000267249"/>
    </source>
</evidence>
<dbReference type="FunFam" id="3.40.50.2300:FF:000001">
    <property type="entry name" value="DNA-binding response regulator PhoB"/>
    <property type="match status" value="1"/>
</dbReference>
<dbReference type="PROSITE" id="PS51755">
    <property type="entry name" value="OMPR_PHOB"/>
    <property type="match status" value="1"/>
</dbReference>
<dbReference type="GO" id="GO:0000976">
    <property type="term" value="F:transcription cis-regulatory region binding"/>
    <property type="evidence" value="ECO:0007669"/>
    <property type="project" value="TreeGrafter"/>
</dbReference>
<evidence type="ECO:0000259" key="8">
    <source>
        <dbReference type="PROSITE" id="PS50110"/>
    </source>
</evidence>
<dbReference type="GO" id="GO:0032993">
    <property type="term" value="C:protein-DNA complex"/>
    <property type="evidence" value="ECO:0007669"/>
    <property type="project" value="TreeGrafter"/>
</dbReference>
<evidence type="ECO:0000259" key="9">
    <source>
        <dbReference type="PROSITE" id="PS51755"/>
    </source>
</evidence>
<keyword evidence="1 6" id="KW-0597">Phosphoprotein</keyword>
<dbReference type="AlphaFoldDB" id="A0AAN1QN43"/>
<dbReference type="PROSITE" id="PS50110">
    <property type="entry name" value="RESPONSE_REGULATORY"/>
    <property type="match status" value="1"/>
</dbReference>
<evidence type="ECO:0000256" key="5">
    <source>
        <dbReference type="ARBA" id="ARBA00023163"/>
    </source>
</evidence>
<dbReference type="CDD" id="cd00383">
    <property type="entry name" value="trans_reg_C"/>
    <property type="match status" value="1"/>
</dbReference>
<dbReference type="Gene3D" id="6.10.250.690">
    <property type="match status" value="1"/>
</dbReference>
<evidence type="ECO:0000256" key="7">
    <source>
        <dbReference type="PROSITE-ProRule" id="PRU01091"/>
    </source>
</evidence>
<accession>A0AAN1QN43</accession>
<reference evidence="10 11" key="1">
    <citation type="journal article" date="2018" name="Sci. Rep.">
        <title>Genome Features and Biochemical Characteristics of a Robust, Fast Growing and Naturally Transformable Cyanobacterium Synechococcus elongatus PCC 11801 Isolated from India.</title>
        <authorList>
            <person name="Jaiswal D."/>
            <person name="Sengupta A."/>
            <person name="Sohoni S."/>
            <person name="Sengupta S."/>
            <person name="Phadnavis A.G."/>
            <person name="Pakrasi H.B."/>
            <person name="Wangikar P.P."/>
        </authorList>
    </citation>
    <scope>NUCLEOTIDE SEQUENCE [LARGE SCALE GENOMIC DNA]</scope>
    <source>
        <strain evidence="10 11">PCC 11801</strain>
    </source>
</reference>
<feature type="modified residue" description="4-aspartylphosphate" evidence="6">
    <location>
        <position position="83"/>
    </location>
</feature>
<dbReference type="SMART" id="SM00862">
    <property type="entry name" value="Trans_reg_C"/>
    <property type="match status" value="1"/>
</dbReference>
<dbReference type="InterPro" id="IPR036388">
    <property type="entry name" value="WH-like_DNA-bd_sf"/>
</dbReference>
<dbReference type="InterPro" id="IPR039420">
    <property type="entry name" value="WalR-like"/>
</dbReference>
<evidence type="ECO:0000256" key="4">
    <source>
        <dbReference type="ARBA" id="ARBA00023125"/>
    </source>
</evidence>
<name>A0AAN1QN43_SYNEL</name>
<proteinExistence type="predicted"/>
<evidence type="ECO:0000256" key="2">
    <source>
        <dbReference type="ARBA" id="ARBA00023012"/>
    </source>
</evidence>
<dbReference type="Gene3D" id="3.40.50.2300">
    <property type="match status" value="1"/>
</dbReference>
<keyword evidence="4 7" id="KW-0238">DNA-binding</keyword>
<dbReference type="SUPFAM" id="SSF46894">
    <property type="entry name" value="C-terminal effector domain of the bipartite response regulators"/>
    <property type="match status" value="1"/>
</dbReference>
<dbReference type="Proteomes" id="UP000267249">
    <property type="component" value="Chromosome"/>
</dbReference>
<keyword evidence="5" id="KW-0804">Transcription</keyword>
<gene>
    <name evidence="10" type="ORF">DOP62_06435</name>
</gene>
<feature type="domain" description="OmpR/PhoB-type" evidence="9">
    <location>
        <begin position="159"/>
        <end position="257"/>
    </location>
</feature>
<protein>
    <submittedName>
        <fullName evidence="10">Response regulator transcription factor</fullName>
    </submittedName>
</protein>
<organism evidence="10 11">
    <name type="scientific">Synechococcus elongatus PCC 11801</name>
    <dbReference type="NCBI Taxonomy" id="2219813"/>
    <lineage>
        <taxon>Bacteria</taxon>
        <taxon>Bacillati</taxon>
        <taxon>Cyanobacteriota</taxon>
        <taxon>Cyanophyceae</taxon>
        <taxon>Synechococcales</taxon>
        <taxon>Synechococcaceae</taxon>
        <taxon>Synechococcus</taxon>
    </lineage>
</organism>
<dbReference type="SUPFAM" id="SSF52172">
    <property type="entry name" value="CheY-like"/>
    <property type="match status" value="1"/>
</dbReference>
<keyword evidence="2" id="KW-0902">Two-component regulatory system</keyword>
<dbReference type="GO" id="GO:0000156">
    <property type="term" value="F:phosphorelay response regulator activity"/>
    <property type="evidence" value="ECO:0007669"/>
    <property type="project" value="TreeGrafter"/>
</dbReference>
<dbReference type="GO" id="GO:0006355">
    <property type="term" value="P:regulation of DNA-templated transcription"/>
    <property type="evidence" value="ECO:0007669"/>
    <property type="project" value="InterPro"/>
</dbReference>
<dbReference type="PANTHER" id="PTHR48111:SF40">
    <property type="entry name" value="PHOSPHATE REGULON TRANSCRIPTIONAL REGULATORY PROTEIN PHOB"/>
    <property type="match status" value="1"/>
</dbReference>
<dbReference type="Gene3D" id="1.10.10.10">
    <property type="entry name" value="Winged helix-like DNA-binding domain superfamily/Winged helix DNA-binding domain"/>
    <property type="match status" value="1"/>
</dbReference>
<dbReference type="InterPro" id="IPR011006">
    <property type="entry name" value="CheY-like_superfamily"/>
</dbReference>
<dbReference type="Pfam" id="PF00072">
    <property type="entry name" value="Response_reg"/>
    <property type="match status" value="1"/>
</dbReference>
<evidence type="ECO:0000313" key="10">
    <source>
        <dbReference type="EMBL" id="AZB72410.1"/>
    </source>
</evidence>
<dbReference type="SMART" id="SM00448">
    <property type="entry name" value="REC"/>
    <property type="match status" value="1"/>
</dbReference>